<proteinExistence type="predicted"/>
<sequence>MDIREEETGDGERRIQSKEEESIGKFVELILDLNPEILLRLPAKSAVRFRCVSKLWSSITTRPEFIRSFAIQSSKQPCLLVCVDARASNKRLFISLPQHDVHPDESYSYVVRVDRLDRYEVNALVECQPMSESVHGLVCFGNCNRIVVCNPSMRQHVTLPKPEPRVKSIRSCLGYDPVSDKYKVLCISGKRFQDPLVFTLGPQESWRVTQNSPRHFPTYAMGRIGICINGHVYYQATIPYKVDNSYKEEKLIMSFDVRYEKFSTIEKPADPTVDGKFLLNYEGKLACGCTGFSSIRFWVWGDGEKQEWSLRNFILPFPGFRQRDPVFGCLLELKGVTHDTGEFIFAMMVDAFCVLYYDPKRERARWIEYDEGIGEQEFWIRNGILRGTYYCHDWFPNHSESLMSLDNVLCSVADLHGVLGRSGHPG</sequence>
<feature type="domain" description="F-box associated beta-propeller type 3" evidence="2">
    <location>
        <begin position="79"/>
        <end position="398"/>
    </location>
</feature>
<dbReference type="Proteomes" id="UP000504610">
    <property type="component" value="Chromosome 6"/>
</dbReference>
<organism evidence="3 4">
    <name type="scientific">Raphanus sativus</name>
    <name type="common">Radish</name>
    <name type="synonym">Raphanus raphanistrum var. sativus</name>
    <dbReference type="NCBI Taxonomy" id="3726"/>
    <lineage>
        <taxon>Eukaryota</taxon>
        <taxon>Viridiplantae</taxon>
        <taxon>Streptophyta</taxon>
        <taxon>Embryophyta</taxon>
        <taxon>Tracheophyta</taxon>
        <taxon>Spermatophyta</taxon>
        <taxon>Magnoliopsida</taxon>
        <taxon>eudicotyledons</taxon>
        <taxon>Gunneridae</taxon>
        <taxon>Pentapetalae</taxon>
        <taxon>rosids</taxon>
        <taxon>malvids</taxon>
        <taxon>Brassicales</taxon>
        <taxon>Brassicaceae</taxon>
        <taxon>Brassiceae</taxon>
        <taxon>Raphanus</taxon>
    </lineage>
</organism>
<dbReference type="InterPro" id="IPR036047">
    <property type="entry name" value="F-box-like_dom_sf"/>
</dbReference>
<protein>
    <submittedName>
        <fullName evidence="4">F-box protein At4g21240</fullName>
    </submittedName>
</protein>
<reference evidence="4" key="2">
    <citation type="submission" date="2025-08" db="UniProtKB">
        <authorList>
            <consortium name="RefSeq"/>
        </authorList>
    </citation>
    <scope>IDENTIFICATION</scope>
    <source>
        <tissue evidence="4">Leaf</tissue>
    </source>
</reference>
<dbReference type="PANTHER" id="PTHR31111:SF43">
    <property type="entry name" value="F-BOX ASSOCIATED UBIQUITINATION EFFECTOR FAMILY PROTEIN"/>
    <property type="match status" value="1"/>
</dbReference>
<dbReference type="NCBIfam" id="TIGR01640">
    <property type="entry name" value="F_box_assoc_1"/>
    <property type="match status" value="1"/>
</dbReference>
<evidence type="ECO:0000313" key="4">
    <source>
        <dbReference type="RefSeq" id="XP_018441327.1"/>
    </source>
</evidence>
<dbReference type="Pfam" id="PF08268">
    <property type="entry name" value="FBA_3"/>
    <property type="match status" value="1"/>
</dbReference>
<evidence type="ECO:0000259" key="2">
    <source>
        <dbReference type="Pfam" id="PF08268"/>
    </source>
</evidence>
<dbReference type="SUPFAM" id="SSF81383">
    <property type="entry name" value="F-box domain"/>
    <property type="match status" value="1"/>
</dbReference>
<feature type="domain" description="F-box" evidence="1">
    <location>
        <begin position="36"/>
        <end position="66"/>
    </location>
</feature>
<dbReference type="Pfam" id="PF00646">
    <property type="entry name" value="F-box"/>
    <property type="match status" value="1"/>
</dbReference>
<dbReference type="KEGG" id="rsz:108813300"/>
<reference evidence="3" key="1">
    <citation type="journal article" date="2019" name="Database">
        <title>The radish genome database (RadishGD): an integrated information resource for radish genomics.</title>
        <authorList>
            <person name="Yu H.J."/>
            <person name="Baek S."/>
            <person name="Lee Y.J."/>
            <person name="Cho A."/>
            <person name="Mun J.H."/>
        </authorList>
    </citation>
    <scope>NUCLEOTIDE SEQUENCE [LARGE SCALE GENOMIC DNA]</scope>
    <source>
        <strain evidence="3">cv. WK10039</strain>
    </source>
</reference>
<dbReference type="GeneID" id="108813300"/>
<dbReference type="InterPro" id="IPR001810">
    <property type="entry name" value="F-box_dom"/>
</dbReference>
<keyword evidence="3" id="KW-1185">Reference proteome</keyword>
<dbReference type="RefSeq" id="XP_018441327.1">
    <property type="nucleotide sequence ID" value="XM_018585825.2"/>
</dbReference>
<name>A0A6J0K060_RAPSA</name>
<dbReference type="OrthoDB" id="1024834at2759"/>
<dbReference type="InterPro" id="IPR013187">
    <property type="entry name" value="F-box-assoc_dom_typ3"/>
</dbReference>
<dbReference type="AlphaFoldDB" id="A0A6J0K060"/>
<accession>A0A6J0K060</accession>
<dbReference type="PANTHER" id="PTHR31111">
    <property type="entry name" value="BNAA05G37150D PROTEIN-RELATED"/>
    <property type="match status" value="1"/>
</dbReference>
<evidence type="ECO:0000259" key="1">
    <source>
        <dbReference type="Pfam" id="PF00646"/>
    </source>
</evidence>
<gene>
    <name evidence="4" type="primary">LOC108813300</name>
</gene>
<dbReference type="InterPro" id="IPR017451">
    <property type="entry name" value="F-box-assoc_interact_dom"/>
</dbReference>
<evidence type="ECO:0000313" key="3">
    <source>
        <dbReference type="Proteomes" id="UP000504610"/>
    </source>
</evidence>